<accession>A0AA39DMA2</accession>
<evidence type="ECO:0000259" key="4">
    <source>
        <dbReference type="Pfam" id="PF22936"/>
    </source>
</evidence>
<evidence type="ECO:0000256" key="2">
    <source>
        <dbReference type="SAM" id="MobiDB-lite"/>
    </source>
</evidence>
<keyword evidence="1" id="KW-0378">Hydrolase</keyword>
<feature type="region of interest" description="Disordered" evidence="2">
    <location>
        <begin position="14"/>
        <end position="40"/>
    </location>
</feature>
<keyword evidence="6" id="KW-1185">Reference proteome</keyword>
<evidence type="ECO:0000313" key="5">
    <source>
        <dbReference type="EMBL" id="KAJ9687202.1"/>
    </source>
</evidence>
<dbReference type="PANTHER" id="PTHR42648:SF22">
    <property type="entry name" value="REVERSE TRANSCRIPTASE TY1_COPIA-TYPE DOMAIN-CONTAINING PROTEIN"/>
    <property type="match status" value="1"/>
</dbReference>
<dbReference type="Proteomes" id="UP001168098">
    <property type="component" value="Unassembled WGS sequence"/>
</dbReference>
<protein>
    <recommendedName>
        <fullName evidence="7">GAG-pre-integrase domain-containing protein</fullName>
    </recommendedName>
</protein>
<evidence type="ECO:0000259" key="3">
    <source>
        <dbReference type="Pfam" id="PF13976"/>
    </source>
</evidence>
<feature type="domain" description="GAG-pre-integrase" evidence="3">
    <location>
        <begin position="245"/>
        <end position="315"/>
    </location>
</feature>
<proteinExistence type="predicted"/>
<dbReference type="Pfam" id="PF13976">
    <property type="entry name" value="gag_pre-integrs"/>
    <property type="match status" value="1"/>
</dbReference>
<dbReference type="AlphaFoldDB" id="A0AA39DMA2"/>
<comment type="caution">
    <text evidence="5">The sequence shown here is derived from an EMBL/GenBank/DDBJ whole genome shotgun (WGS) entry which is preliminary data.</text>
</comment>
<sequence length="364" mass="40618">MLDLSFRPEASALLTRGPHRPHAAIGRGPHAGSSGPSPRQSKRTYCEYCKKLAHIKDTCWAFHGKPADWKPKQPNKAHSHQASTETQTDKTRREICQSTSSAGFNSDQLAKLYELFLISKPLVSTFLTALSTMSQITPWIINSGASDHMTDAHHLFSTYSPCTGNLKVEVADGTLSPVASKGSIHISESITFNPVLHVPNLSCNLLSISQLTKQSNCSAKFLPSHCVLQDLSSRKTICNAKECEGLYYFDETDVCGQCPPTVCNSASHPKDSKLLLWHKRMGHPSFQYLKHLFPSLCSNKTSLDFQCEVCELAKHHQASFPKSKYKPSIPFTLIHSDLWGPSRTPNRTHKKWFITFINDHTRLC</sequence>
<keyword evidence="1" id="KW-0645">Protease</keyword>
<dbReference type="GO" id="GO:0006508">
    <property type="term" value="P:proteolysis"/>
    <property type="evidence" value="ECO:0007669"/>
    <property type="project" value="UniProtKB-KW"/>
</dbReference>
<dbReference type="PANTHER" id="PTHR42648">
    <property type="entry name" value="TRANSPOSASE, PUTATIVE-RELATED"/>
    <property type="match status" value="1"/>
</dbReference>
<dbReference type="GO" id="GO:0008233">
    <property type="term" value="F:peptidase activity"/>
    <property type="evidence" value="ECO:0007669"/>
    <property type="project" value="UniProtKB-KW"/>
</dbReference>
<dbReference type="InterPro" id="IPR054722">
    <property type="entry name" value="PolX-like_BBD"/>
</dbReference>
<reference evidence="5 6" key="1">
    <citation type="journal article" date="2023" name="BMC Biotechnol.">
        <title>Vitis rotundifolia cv Carlos genome sequencing.</title>
        <authorList>
            <person name="Huff M."/>
            <person name="Hulse-Kemp A."/>
            <person name="Scheffler B."/>
            <person name="Youngblood R."/>
            <person name="Simpson S."/>
            <person name="Babiker E."/>
            <person name="Staton M."/>
        </authorList>
    </citation>
    <scope>NUCLEOTIDE SEQUENCE [LARGE SCALE GENOMIC DNA]</scope>
    <source>
        <tissue evidence="5">Leaf</tissue>
    </source>
</reference>
<feature type="domain" description="Retrovirus-related Pol polyprotein from transposon TNT 1-94-like beta-barrel" evidence="4">
    <location>
        <begin position="139"/>
        <end position="214"/>
    </location>
</feature>
<evidence type="ECO:0000313" key="6">
    <source>
        <dbReference type="Proteomes" id="UP001168098"/>
    </source>
</evidence>
<dbReference type="EMBL" id="JARBHA010000012">
    <property type="protein sequence ID" value="KAJ9687202.1"/>
    <property type="molecule type" value="Genomic_DNA"/>
</dbReference>
<dbReference type="Pfam" id="PF22936">
    <property type="entry name" value="Pol_BBD"/>
    <property type="match status" value="1"/>
</dbReference>
<name>A0AA39DMA2_VITRO</name>
<organism evidence="5 6">
    <name type="scientific">Vitis rotundifolia</name>
    <name type="common">Muscadine grape</name>
    <dbReference type="NCBI Taxonomy" id="103349"/>
    <lineage>
        <taxon>Eukaryota</taxon>
        <taxon>Viridiplantae</taxon>
        <taxon>Streptophyta</taxon>
        <taxon>Embryophyta</taxon>
        <taxon>Tracheophyta</taxon>
        <taxon>Spermatophyta</taxon>
        <taxon>Magnoliopsida</taxon>
        <taxon>eudicotyledons</taxon>
        <taxon>Gunneridae</taxon>
        <taxon>Pentapetalae</taxon>
        <taxon>rosids</taxon>
        <taxon>Vitales</taxon>
        <taxon>Vitaceae</taxon>
        <taxon>Viteae</taxon>
        <taxon>Vitis</taxon>
    </lineage>
</organism>
<evidence type="ECO:0000256" key="1">
    <source>
        <dbReference type="ARBA" id="ARBA00022670"/>
    </source>
</evidence>
<dbReference type="InterPro" id="IPR025724">
    <property type="entry name" value="GAG-pre-integrase_dom"/>
</dbReference>
<evidence type="ECO:0008006" key="7">
    <source>
        <dbReference type="Google" id="ProtNLM"/>
    </source>
</evidence>
<dbReference type="InterPro" id="IPR039537">
    <property type="entry name" value="Retrotran_Ty1/copia-like"/>
</dbReference>
<feature type="region of interest" description="Disordered" evidence="2">
    <location>
        <begin position="70"/>
        <end position="94"/>
    </location>
</feature>
<gene>
    <name evidence="5" type="ORF">PVL29_015881</name>
</gene>